<organism evidence="2 3">
    <name type="scientific">Streblomastix strix</name>
    <dbReference type="NCBI Taxonomy" id="222440"/>
    <lineage>
        <taxon>Eukaryota</taxon>
        <taxon>Metamonada</taxon>
        <taxon>Preaxostyla</taxon>
        <taxon>Oxymonadida</taxon>
        <taxon>Streblomastigidae</taxon>
        <taxon>Streblomastix</taxon>
    </lineage>
</organism>
<evidence type="ECO:0000313" key="3">
    <source>
        <dbReference type="Proteomes" id="UP000324800"/>
    </source>
</evidence>
<evidence type="ECO:0000256" key="1">
    <source>
        <dbReference type="SAM" id="MobiDB-lite"/>
    </source>
</evidence>
<evidence type="ECO:0000313" key="2">
    <source>
        <dbReference type="EMBL" id="KAA6395242.1"/>
    </source>
</evidence>
<dbReference type="Proteomes" id="UP000324800">
    <property type="component" value="Unassembled WGS sequence"/>
</dbReference>
<dbReference type="AlphaFoldDB" id="A0A5J4WL15"/>
<feature type="compositionally biased region" description="Low complexity" evidence="1">
    <location>
        <begin position="88"/>
        <end position="103"/>
    </location>
</feature>
<sequence length="248" mass="28649">MQKRKRNKIVLTADAVIVNKYKKIVQGRETWQFREPKETRTDPDGNEIQTQWRSDLKNPIQLIQLDLNTQSNLNIDLIYISPQHNTSHKPSSPHPQQHSASPSLEETLAILTTISPGNPQGCKEKEPEPKQPKLQQYVGLMNIIERFHETMNTTIEEEKNKPKVILPGLYKEQTNKDGPVFFYPPKNYRPTPIPRPKDLNLLEQQWNQFEEDVSEGIVSFLSLTNRQPRSLGESTKGILHPRITKNQC</sequence>
<proteinExistence type="predicted"/>
<dbReference type="EMBL" id="SNRW01001734">
    <property type="protein sequence ID" value="KAA6395242.1"/>
    <property type="molecule type" value="Genomic_DNA"/>
</dbReference>
<feature type="region of interest" description="Disordered" evidence="1">
    <location>
        <begin position="84"/>
        <end position="103"/>
    </location>
</feature>
<gene>
    <name evidence="2" type="ORF">EZS28_009233</name>
</gene>
<name>A0A5J4WL15_9EUKA</name>
<reference evidence="2 3" key="1">
    <citation type="submission" date="2019-03" db="EMBL/GenBank/DDBJ databases">
        <title>Single cell metagenomics reveals metabolic interactions within the superorganism composed of flagellate Streblomastix strix and complex community of Bacteroidetes bacteria on its surface.</title>
        <authorList>
            <person name="Treitli S.C."/>
            <person name="Kolisko M."/>
            <person name="Husnik F."/>
            <person name="Keeling P."/>
            <person name="Hampl V."/>
        </authorList>
    </citation>
    <scope>NUCLEOTIDE SEQUENCE [LARGE SCALE GENOMIC DNA]</scope>
    <source>
        <strain evidence="2">ST1C</strain>
    </source>
</reference>
<protein>
    <submittedName>
        <fullName evidence="2">Uncharacterized protein</fullName>
    </submittedName>
</protein>
<accession>A0A5J4WL15</accession>
<comment type="caution">
    <text evidence="2">The sequence shown here is derived from an EMBL/GenBank/DDBJ whole genome shotgun (WGS) entry which is preliminary data.</text>
</comment>